<proteinExistence type="inferred from homology"/>
<comment type="similarity">
    <text evidence="1">Belongs to the 4-hydroxybenzoyl-CoA thioesterase family.</text>
</comment>
<dbReference type="Gene3D" id="3.10.129.10">
    <property type="entry name" value="Hotdog Thioesterase"/>
    <property type="match status" value="1"/>
</dbReference>
<evidence type="ECO:0000256" key="2">
    <source>
        <dbReference type="ARBA" id="ARBA00022801"/>
    </source>
</evidence>
<protein>
    <submittedName>
        <fullName evidence="3">Acyl-CoA thioesterase</fullName>
    </submittedName>
</protein>
<evidence type="ECO:0000256" key="1">
    <source>
        <dbReference type="ARBA" id="ARBA00005953"/>
    </source>
</evidence>
<evidence type="ECO:0000313" key="4">
    <source>
        <dbReference type="Proteomes" id="UP000665026"/>
    </source>
</evidence>
<dbReference type="AlphaFoldDB" id="A0A975EQD6"/>
<dbReference type="PANTHER" id="PTHR31793:SF27">
    <property type="entry name" value="NOVEL THIOESTERASE SUPERFAMILY DOMAIN AND SAPOSIN A-TYPE DOMAIN CONTAINING PROTEIN (0610012H03RIK)"/>
    <property type="match status" value="1"/>
</dbReference>
<dbReference type="InterPro" id="IPR006684">
    <property type="entry name" value="YbgC/YbaW"/>
</dbReference>
<dbReference type="SUPFAM" id="SSF54637">
    <property type="entry name" value="Thioesterase/thiol ester dehydrase-isomerase"/>
    <property type="match status" value="1"/>
</dbReference>
<dbReference type="InterPro" id="IPR029069">
    <property type="entry name" value="HotDog_dom_sf"/>
</dbReference>
<dbReference type="PIRSF" id="PIRSF003230">
    <property type="entry name" value="YbgC"/>
    <property type="match status" value="1"/>
</dbReference>
<dbReference type="GO" id="GO:0047617">
    <property type="term" value="F:fatty acyl-CoA hydrolase activity"/>
    <property type="evidence" value="ECO:0007669"/>
    <property type="project" value="TreeGrafter"/>
</dbReference>
<dbReference type="KEGG" id="cact:HZ995_01730"/>
<dbReference type="CDD" id="cd00586">
    <property type="entry name" value="4HBT"/>
    <property type="match status" value="1"/>
</dbReference>
<dbReference type="PANTHER" id="PTHR31793">
    <property type="entry name" value="4-HYDROXYBENZOYL-COA THIOESTERASE FAMILY MEMBER"/>
    <property type="match status" value="1"/>
</dbReference>
<sequence length="133" mass="14815">MDSSYRIRLPFRDIDMHGHMHNAAYVSHFEAALSHALRQAGLDADFAPNGQYVFLVRKIEVTYEAPCYYDEEIVVATKLARLGRSSLSFQLMMVVGERNCASADIVWICVDKASGASLEIPEALRTALATHLP</sequence>
<organism evidence="3 4">
    <name type="scientific">Cognatishimia activa</name>
    <dbReference type="NCBI Taxonomy" id="1715691"/>
    <lineage>
        <taxon>Bacteria</taxon>
        <taxon>Pseudomonadati</taxon>
        <taxon>Pseudomonadota</taxon>
        <taxon>Alphaproteobacteria</taxon>
        <taxon>Rhodobacterales</taxon>
        <taxon>Paracoccaceae</taxon>
        <taxon>Cognatishimia</taxon>
    </lineage>
</organism>
<dbReference type="EMBL" id="CP060010">
    <property type="protein sequence ID" value="QTN36269.1"/>
    <property type="molecule type" value="Genomic_DNA"/>
</dbReference>
<dbReference type="NCBIfam" id="TIGR00051">
    <property type="entry name" value="YbgC/FadM family acyl-CoA thioesterase"/>
    <property type="match status" value="1"/>
</dbReference>
<dbReference type="RefSeq" id="WP_209356972.1">
    <property type="nucleotide sequence ID" value="NZ_CP060010.1"/>
</dbReference>
<keyword evidence="2" id="KW-0378">Hydrolase</keyword>
<name>A0A975EQD6_9RHOB</name>
<dbReference type="Proteomes" id="UP000665026">
    <property type="component" value="Chromosome"/>
</dbReference>
<dbReference type="InterPro" id="IPR050563">
    <property type="entry name" value="4-hydroxybenzoyl-CoA_TE"/>
</dbReference>
<accession>A0A975EQD6</accession>
<dbReference type="Pfam" id="PF13279">
    <property type="entry name" value="4HBT_2"/>
    <property type="match status" value="1"/>
</dbReference>
<evidence type="ECO:0000313" key="3">
    <source>
        <dbReference type="EMBL" id="QTN36269.1"/>
    </source>
</evidence>
<gene>
    <name evidence="3" type="ORF">HZ995_01730</name>
</gene>
<reference evidence="3" key="1">
    <citation type="submission" date="2020-07" db="EMBL/GenBank/DDBJ databases">
        <title>Genome sequences of bacteria associated with the marine, planktonic diatom Thalassiosira profunda strain ECT2AJA-044.</title>
        <authorList>
            <person name="Gargas C.B."/>
            <person name="Roberts W.R."/>
            <person name="Alverson A.J."/>
        </authorList>
    </citation>
    <scope>NUCLEOTIDE SEQUENCE</scope>
    <source>
        <strain evidence="3">ECT2AJA-044</strain>
    </source>
</reference>